<dbReference type="SMART" id="SM00643">
    <property type="entry name" value="C345C"/>
    <property type="match status" value="1"/>
</dbReference>
<dbReference type="InterPro" id="IPR008993">
    <property type="entry name" value="TIMP-like_OB-fold"/>
</dbReference>
<dbReference type="FunFam" id="1.50.10.20:FF:000008">
    <property type="entry name" value="Complement C3"/>
    <property type="match status" value="1"/>
</dbReference>
<comment type="subcellular location">
    <subcellularLocation>
        <location evidence="2">Secreted</location>
    </subcellularLocation>
</comment>
<accession>A0A8U7P7K2</accession>
<dbReference type="SUPFAM" id="SSF50242">
    <property type="entry name" value="TIMP-like"/>
    <property type="match status" value="1"/>
</dbReference>
<dbReference type="SMART" id="SM01359">
    <property type="entry name" value="A2M_N_2"/>
    <property type="match status" value="1"/>
</dbReference>
<dbReference type="PROSITE" id="PS00477">
    <property type="entry name" value="ALPHA_2_MACROGLOBULIN"/>
    <property type="match status" value="1"/>
</dbReference>
<evidence type="ECO:0000256" key="12">
    <source>
        <dbReference type="ARBA" id="ARBA00093492"/>
    </source>
</evidence>
<dbReference type="SUPFAM" id="SSF47686">
    <property type="entry name" value="Anaphylotoxins (complement system)"/>
    <property type="match status" value="1"/>
</dbReference>
<dbReference type="InterPro" id="IPR019742">
    <property type="entry name" value="MacrogloblnA2_CS"/>
</dbReference>
<keyword evidence="9" id="KW-1015">Disulfide bond</keyword>
<dbReference type="FunFam" id="2.60.40.10:FF:001013">
    <property type="entry name" value="Complement C3"/>
    <property type="match status" value="1"/>
</dbReference>
<dbReference type="InterPro" id="IPR018933">
    <property type="entry name" value="Netrin_module_non-TIMP"/>
</dbReference>
<dbReference type="InterPro" id="IPR011626">
    <property type="entry name" value="Alpha-macroglobulin_TED"/>
</dbReference>
<dbReference type="InterPro" id="IPR040839">
    <property type="entry name" value="MG4"/>
</dbReference>
<dbReference type="Gene3D" id="2.60.40.1940">
    <property type="match status" value="1"/>
</dbReference>
<dbReference type="CDD" id="cd00017">
    <property type="entry name" value="ANATO"/>
    <property type="match status" value="1"/>
</dbReference>
<comment type="subunit">
    <text evidence="13">Interacts with CFH. Interacts with CR2.</text>
</comment>
<dbReference type="Pfam" id="PF07703">
    <property type="entry name" value="A2M_BRD"/>
    <property type="match status" value="1"/>
</dbReference>
<dbReference type="SUPFAM" id="SSF48239">
    <property type="entry name" value="Terpenoid cyclases/Protein prenyltransferases"/>
    <property type="match status" value="1"/>
</dbReference>
<dbReference type="FunFam" id="2.20.130.20:FF:000001">
    <property type="entry name" value="Complement C3"/>
    <property type="match status" value="1"/>
</dbReference>
<dbReference type="FunFam" id="2.60.40.1940:FF:000001">
    <property type="entry name" value="Complement component C3"/>
    <property type="match status" value="1"/>
</dbReference>
<dbReference type="Pfam" id="PF17789">
    <property type="entry name" value="MG4"/>
    <property type="match status" value="1"/>
</dbReference>
<keyword evidence="5" id="KW-0597">Phosphoprotein</keyword>
<dbReference type="FunFam" id="2.60.40.1930:FF:000008">
    <property type="entry name" value="Complement C3"/>
    <property type="match status" value="1"/>
</dbReference>
<dbReference type="Pfam" id="PF01759">
    <property type="entry name" value="NTR"/>
    <property type="match status" value="1"/>
</dbReference>
<dbReference type="InterPro" id="IPR050473">
    <property type="entry name" value="A2M/Complement_sys"/>
</dbReference>
<dbReference type="InterPro" id="IPR018081">
    <property type="entry name" value="Anaphylatoxin_comp_syst"/>
</dbReference>
<dbReference type="InterPro" id="IPR047565">
    <property type="entry name" value="Alpha-macroglob_thiol-ester_cl"/>
</dbReference>
<evidence type="ECO:0000256" key="2">
    <source>
        <dbReference type="ARBA" id="ARBA00004613"/>
    </source>
</evidence>
<evidence type="ECO:0000256" key="1">
    <source>
        <dbReference type="ARBA" id="ARBA00003326"/>
    </source>
</evidence>
<dbReference type="PRINTS" id="PR00004">
    <property type="entry name" value="ANAPHYLATOXN"/>
</dbReference>
<dbReference type="Pfam" id="PF00207">
    <property type="entry name" value="A2M"/>
    <property type="match status" value="1"/>
</dbReference>
<evidence type="ECO:0000256" key="4">
    <source>
        <dbReference type="ARBA" id="ARBA00022525"/>
    </source>
</evidence>
<accession>A0A8C3DJM8</accession>
<dbReference type="Pfam" id="PF01821">
    <property type="entry name" value="ANATO"/>
    <property type="match status" value="1"/>
</dbReference>
<evidence type="ECO:0000256" key="9">
    <source>
        <dbReference type="ARBA" id="ARBA00023157"/>
    </source>
</evidence>
<dbReference type="InterPro" id="IPR001599">
    <property type="entry name" value="Macroglobln_a2"/>
</dbReference>
<keyword evidence="4" id="KW-0964">Secreted</keyword>
<reference evidence="15" key="1">
    <citation type="submission" date="2019-10" db="EMBL/GenBank/DDBJ databases">
        <title>Corvus moneduloides (New Caledonian crow) genome, bCorMon1, primary haplotype.</title>
        <authorList>
            <person name="Rutz C."/>
            <person name="Fungtammasan C."/>
            <person name="Mountcastle J."/>
            <person name="Formenti G."/>
            <person name="Chow W."/>
            <person name="Howe K."/>
            <person name="Steele M.P."/>
            <person name="Fernandes J."/>
            <person name="Gilbert M.T.P."/>
            <person name="Fedrigo O."/>
            <person name="Jarvis E.D."/>
            <person name="Gemmell N."/>
        </authorList>
    </citation>
    <scope>NUCLEOTIDE SEQUENCE [LARGE SCALE GENOMIC DNA]</scope>
</reference>
<dbReference type="SUPFAM" id="SSF49410">
    <property type="entry name" value="Alpha-macroglobulin receptor domain"/>
    <property type="match status" value="1"/>
</dbReference>
<evidence type="ECO:0000313" key="15">
    <source>
        <dbReference type="Proteomes" id="UP000694553"/>
    </source>
</evidence>
<dbReference type="Pfam" id="PF21308">
    <property type="entry name" value="C3_CUB2"/>
    <property type="match status" value="1"/>
</dbReference>
<dbReference type="Proteomes" id="UP000694553">
    <property type="component" value="Unassembled WGS sequence"/>
</dbReference>
<dbReference type="InterPro" id="IPR011625">
    <property type="entry name" value="A2M_N_BRD"/>
</dbReference>
<dbReference type="Gene3D" id="2.60.40.690">
    <property type="entry name" value="Alpha-macroglobulin, receptor-binding domain"/>
    <property type="match status" value="1"/>
</dbReference>
<dbReference type="Gene3D" id="6.20.50.160">
    <property type="match status" value="1"/>
</dbReference>
<comment type="function">
    <text evidence="10">Mediator of local inflammatory process released following cleavage by C3 convertase. Acts by binding to its receptor, C3AR1, activating G protein-coupled receptor signaling, promoting the phosphorylation, ARRB2-mediated internalization and endocytosis of C3AR1. C3a anaphylatoxin stimulates the activation of immune cells such as mast cells and basophilic leukocytes to release inflammation agents, such as cytokines, chemokines and histamine, which promote inflammation development. Also acts as potent chemoattractant for the migration of macrophages and neutrophils to the inflamed tissues, resulting in neutralization of the inflammatory triggers by multiple ways, such as phagocytosis and generation of reactive oxidants.</text>
</comment>
<dbReference type="Ensembl" id="ENSCMUT00000008568.2">
    <property type="protein sequence ID" value="ENSCMUP00000007942.2"/>
    <property type="gene ID" value="ENSCMUG00000005182.2"/>
</dbReference>
<evidence type="ECO:0000256" key="3">
    <source>
        <dbReference type="ARBA" id="ARBA00017018"/>
    </source>
</evidence>
<dbReference type="Pfam" id="PF07678">
    <property type="entry name" value="TED_complement"/>
    <property type="match status" value="1"/>
</dbReference>
<comment type="function">
    <text evidence="1">Acts as a chemoattractant for neutrophils in chronic inflammation.</text>
</comment>
<dbReference type="InterPro" id="IPR001840">
    <property type="entry name" value="Anaphylatoxn_comp_syst_dom"/>
</dbReference>
<dbReference type="InterPro" id="IPR013783">
    <property type="entry name" value="Ig-like_fold"/>
</dbReference>
<dbReference type="CDD" id="cd02896">
    <property type="entry name" value="complement_C3_C4_C5"/>
    <property type="match status" value="1"/>
</dbReference>
<reference evidence="14" key="2">
    <citation type="submission" date="2025-08" db="UniProtKB">
        <authorList>
            <consortium name="Ensembl"/>
        </authorList>
    </citation>
    <scope>IDENTIFICATION</scope>
</reference>
<dbReference type="SMART" id="SM01361">
    <property type="entry name" value="A2M_recep"/>
    <property type="match status" value="1"/>
</dbReference>
<dbReference type="Gene3D" id="2.60.40.1930">
    <property type="match status" value="3"/>
</dbReference>
<evidence type="ECO:0000256" key="5">
    <source>
        <dbReference type="ARBA" id="ARBA00022553"/>
    </source>
</evidence>
<dbReference type="Pfam" id="PF07677">
    <property type="entry name" value="A2M_recep"/>
    <property type="match status" value="1"/>
</dbReference>
<dbReference type="Gene3D" id="2.60.120.1540">
    <property type="match status" value="1"/>
</dbReference>
<evidence type="ECO:0000256" key="7">
    <source>
        <dbReference type="ARBA" id="ARBA00022729"/>
    </source>
</evidence>
<dbReference type="InterPro" id="IPR041555">
    <property type="entry name" value="MG3"/>
</dbReference>
<evidence type="ECO:0000256" key="8">
    <source>
        <dbReference type="ARBA" id="ARBA00022966"/>
    </source>
</evidence>
<dbReference type="Gene3D" id="1.50.10.20">
    <property type="match status" value="1"/>
</dbReference>
<dbReference type="InterPro" id="IPR036595">
    <property type="entry name" value="A-macroglobulin_rcpt-bd_sf"/>
</dbReference>
<dbReference type="InterPro" id="IPR001134">
    <property type="entry name" value="Netrin_domain"/>
</dbReference>
<dbReference type="SMART" id="SM01419">
    <property type="entry name" value="Thiol-ester_cl"/>
    <property type="match status" value="1"/>
</dbReference>
<dbReference type="PANTHER" id="PTHR11412">
    <property type="entry name" value="MACROGLOBULIN / COMPLEMENT"/>
    <property type="match status" value="1"/>
</dbReference>
<organism evidence="14 15">
    <name type="scientific">Corvus moneduloides</name>
    <name type="common">New Caledonian crow</name>
    <dbReference type="NCBI Taxonomy" id="1196302"/>
    <lineage>
        <taxon>Eukaryota</taxon>
        <taxon>Metazoa</taxon>
        <taxon>Chordata</taxon>
        <taxon>Craniata</taxon>
        <taxon>Vertebrata</taxon>
        <taxon>Euteleostomi</taxon>
        <taxon>Archelosauria</taxon>
        <taxon>Archosauria</taxon>
        <taxon>Dinosauria</taxon>
        <taxon>Saurischia</taxon>
        <taxon>Theropoda</taxon>
        <taxon>Coelurosauria</taxon>
        <taxon>Aves</taxon>
        <taxon>Neognathae</taxon>
        <taxon>Neoaves</taxon>
        <taxon>Telluraves</taxon>
        <taxon>Australaves</taxon>
        <taxon>Passeriformes</taxon>
        <taxon>Corvoidea</taxon>
        <taxon>Corvidae</taxon>
        <taxon>Corvus</taxon>
    </lineage>
</organism>
<dbReference type="PROSITE" id="PS01177">
    <property type="entry name" value="ANAPHYLATOXIN_1"/>
    <property type="match status" value="1"/>
</dbReference>
<dbReference type="Pfam" id="PF17790">
    <property type="entry name" value="MG1"/>
    <property type="match status" value="1"/>
</dbReference>
<comment type="function">
    <text evidence="11">Adipogenic hormone that stimulates triglyceride synthesis and glucose transport in adipocytes, regulating fat storage and playing a role in postprandial triglyceride clearance. Appears to stimulate triglyceride synthesis via activation of the PLC, MAPK and AKT signaling pathways. Acts by binding to its receptor, C5AR2, activating G protein-coupled receptor signaling, promoting the phosphorylation, ARRB2-mediated internalization and endocytosis of C5AR2.</text>
</comment>
<keyword evidence="15" id="KW-1185">Reference proteome</keyword>
<gene>
    <name evidence="14" type="primary">C3</name>
</gene>
<dbReference type="InterPro" id="IPR002890">
    <property type="entry name" value="MG2"/>
</dbReference>
<dbReference type="InterPro" id="IPR041425">
    <property type="entry name" value="C3/4/5_MG1"/>
</dbReference>
<dbReference type="Pfam" id="PF21406">
    <property type="entry name" value="C3_CUB1"/>
    <property type="match status" value="1"/>
</dbReference>
<evidence type="ECO:0000256" key="10">
    <source>
        <dbReference type="ARBA" id="ARBA00093364"/>
    </source>
</evidence>
<dbReference type="InterPro" id="IPR049466">
    <property type="entry name" value="C3_CUB1"/>
</dbReference>
<dbReference type="PANTHER" id="PTHR11412:SF81">
    <property type="entry name" value="COMPLEMENT C3"/>
    <property type="match status" value="1"/>
</dbReference>
<dbReference type="PROSITE" id="PS50189">
    <property type="entry name" value="NTR"/>
    <property type="match status" value="1"/>
</dbReference>
<dbReference type="GO" id="GO:0006954">
    <property type="term" value="P:inflammatory response"/>
    <property type="evidence" value="ECO:0007669"/>
    <property type="project" value="InterPro"/>
</dbReference>
<evidence type="ECO:0000313" key="14">
    <source>
        <dbReference type="Ensembl" id="ENSCMUP00000007942.2"/>
    </source>
</evidence>
<proteinExistence type="predicted"/>
<keyword evidence="6" id="KW-0165">Cleavage on pair of basic residues</keyword>
<dbReference type="SMART" id="SM01360">
    <property type="entry name" value="A2M"/>
    <property type="match status" value="1"/>
</dbReference>
<keyword evidence="7" id="KW-0732">Signal</keyword>
<dbReference type="Pfam" id="PF17791">
    <property type="entry name" value="MG3"/>
    <property type="match status" value="1"/>
</dbReference>
<dbReference type="SMART" id="SM00104">
    <property type="entry name" value="ANATO"/>
    <property type="match status" value="1"/>
</dbReference>
<dbReference type="InterPro" id="IPR008930">
    <property type="entry name" value="Terpenoid_cyclase/PrenylTrfase"/>
</dbReference>
<dbReference type="FunFam" id="2.60.40.10:FF:000155">
    <property type="entry name" value="complement C3 isoform X1"/>
    <property type="match status" value="1"/>
</dbReference>
<sequence length="1628" mass="181877">RGRFWGSQGFVRAPRQPRGVPRVTMVTPAVLRLETDERVVLEAPGLTTATEASLMVQDFPQKRQVLFQVRVPLSPAEGMMATATIKVSAKALPQAQGKQFVTVTARVGTVTLDKVLLVSLQSGHIFVQTDKPIYTPGATVLCRLFTVDHLMKPVAKTVIVEVKVDARQRRQVGVTSLRGGPGTPLALSPHCPLTVLSSSLGMWTISAKFEDSPDQVFSTQFEVKEYVLPSFEVSLEPEEKFLYIDRQQDFRVSILARYLYGKRVEGTAFVLFGVMVDDERKSIPQSLRRVAVQDGDAEAVLSMAHLRERFPNPQELVGHSLYVTVTVITESGSDMVEAHRSGIQIVTSPYNIHFTHTPKYFKPGMPFDLTVYVSNPDESPAPRVTVQADGFQGQVSTQRDGTARLVLNMPANKESVPITVRTAQAGLPPERQASRQMTAEAYRSQAGSGNFLHLAVPATELQPGDNLAVNFHLKTSNNNVRNSVPFFTYLIMSKGRILRAGRQRHEAGQSLVTMTLPVTAELIPSFRIVAYYYVLPGEIVADSVWVDVKDTCMGTLVVKGATEGDNRIHEPGTPMRLRIEGDHKAYVGLVAVDKGVFVLSKKNKLTQTRVWDTVERSDIGCTPGSGRDNVGVFSDAGLSLATSVKVTTPQRSEVQCPQPAKRKRRSLALAEYKGSKAAEYSDKLERKCCEDGMRDNPMGHSCEQRTEYIQEGESCVRAFLDCCRYIKAKRDQQKQLPSTGLARSQEDDSPFLSDSDIVSRSLFPESWLWQVEQLTEPPNEVSAKTLPVYLKDSITTWEVLAVSLSPSKGLCVADPYEITVMKDFFIDLRLPYSVVRNEQVEIRAILYNYWLHDITVRVELIYNPDLCSPSTAKQRYQQVLRMKAESSRTVSFVIIPLKLGLLDIEVKAAVRNQYVGDGVKKKLRVVPEGMRLEKTVQIIELDPQKKGVKGVQEERVKAADLSDIVPNTESETKVSIQGNPVSIIVEKAIDGAKLKHLIVTPSGCGEQNMIALTPTVIAVHYLDNTMQWENFGIDRRAGAIELIRKGYTQQLAFRKPDSSYAAFINRPSSTWLTAYVVKVFAMARKLTDIEHSEICGPVKWLILNKQKPDGVFQEDAPVIHKEMLVGGHLNPPEVSLTAFILIALEEAREICKDHVNSLDESINKAANFLARRYEQLARPYTVALASYALALAGKLKSEKVLMKFSKGGASWEERNARTYNIEGTSYALLALVHMKKSELAGPVVRWLAQQNYYGGGYGSTQATILVFQALAQYQVAAEAQQQLELDVSVLLPRRASPVKYRIENRNALVARSTETKLNEEFTVKAEGVGKGTMTVVTVYHAKVPEKDNKCDNFDLSVNVEEVNMGKEEEDVIRSVKITICTRYLDTVDATMSILDVSMLTGFSPDVQDLRRLSEGVDRYISKFELDQGAERSNVVIYLDKVSHKAQECFAFKAHQRFQVGLIQPAAVSVYSYYNDRCTRFYHPDKEGGKLNKICQGDVCRCAEESCFNRQEQREAITVNQRIQRACEPGVDFGGTWGQWGQQGQWGRTFVSHQQCRDSLNLRKGQDYLVWGQASDLWVTGRRFSYLIGKDTWLEEWPSEESCQDPALQGRCQDFVEFSEAMTLFGCPN</sequence>
<dbReference type="FunFam" id="1.20.91.20:FF:000001">
    <property type="entry name" value="Complement C3"/>
    <property type="match status" value="1"/>
</dbReference>
<dbReference type="Gene3D" id="2.40.50.120">
    <property type="match status" value="2"/>
</dbReference>
<dbReference type="Gene3D" id="2.20.130.20">
    <property type="match status" value="1"/>
</dbReference>
<protein>
    <recommendedName>
        <fullName evidence="3">Complement C3</fullName>
    </recommendedName>
</protein>
<name>A0A8C3DJM8_CORMO</name>
<dbReference type="InterPro" id="IPR000020">
    <property type="entry name" value="Anaphylatoxin/fibulin"/>
</dbReference>
<comment type="subunit">
    <text evidence="12">During pregnancy, C3dg exists as a complex (probably a 2:2:2 heterohexamer) with AGT and the proform of PRG2. Interacts with CR2 (via the N-terminal Sushi domains 1 and 2).</text>
</comment>
<dbReference type="Pfam" id="PF01835">
    <property type="entry name" value="MG2"/>
    <property type="match status" value="1"/>
</dbReference>
<dbReference type="Gene3D" id="1.20.91.20">
    <property type="entry name" value="Anaphylotoxins (complement system)"/>
    <property type="match status" value="1"/>
</dbReference>
<dbReference type="InterPro" id="IPR009048">
    <property type="entry name" value="A-macroglobulin_rcpt-bd"/>
</dbReference>
<evidence type="ECO:0000256" key="13">
    <source>
        <dbReference type="ARBA" id="ARBA00093555"/>
    </source>
</evidence>
<dbReference type="Gene3D" id="2.60.40.10">
    <property type="entry name" value="Immunoglobulins"/>
    <property type="match status" value="2"/>
</dbReference>
<evidence type="ECO:0000256" key="6">
    <source>
        <dbReference type="ARBA" id="ARBA00022685"/>
    </source>
</evidence>
<dbReference type="GO" id="GO:0006956">
    <property type="term" value="P:complement activation"/>
    <property type="evidence" value="ECO:0007669"/>
    <property type="project" value="InterPro"/>
</dbReference>
<dbReference type="PROSITE" id="PS01178">
    <property type="entry name" value="ANAPHYLATOXIN_2"/>
    <property type="match status" value="1"/>
</dbReference>
<reference evidence="14" key="3">
    <citation type="submission" date="2025-09" db="UniProtKB">
        <authorList>
            <consortium name="Ensembl"/>
        </authorList>
    </citation>
    <scope>IDENTIFICATION</scope>
</reference>
<evidence type="ECO:0000256" key="11">
    <source>
        <dbReference type="ARBA" id="ARBA00093400"/>
    </source>
</evidence>
<dbReference type="GO" id="GO:0005615">
    <property type="term" value="C:extracellular space"/>
    <property type="evidence" value="ECO:0007669"/>
    <property type="project" value="InterPro"/>
</dbReference>
<dbReference type="GO" id="GO:0004866">
    <property type="term" value="F:endopeptidase inhibitor activity"/>
    <property type="evidence" value="ECO:0007669"/>
    <property type="project" value="InterPro"/>
</dbReference>
<dbReference type="InterPro" id="IPR048848">
    <property type="entry name" value="C3_CUB2"/>
</dbReference>
<keyword evidence="8" id="KW-0882">Thioester bond</keyword>